<accession>A0A189PGF0</accession>
<protein>
    <submittedName>
        <fullName evidence="1">Uncharacterized protein</fullName>
    </submittedName>
</protein>
<proteinExistence type="predicted"/>
<dbReference type="EMBL" id="KT033469">
    <property type="protein sequence ID" value="ALL42275.1"/>
    <property type="molecule type" value="Genomic_DNA"/>
</dbReference>
<sequence>MDIYTTRRKGPMSFTTITLDVALTMAPADLSGVINGIPVNPAEPPARDIPNEDRSAEELMLWWRQPYLVWHQSGHWVIRCLDGGAWDRSSVLGQHPELGSALELAMQPTRAYAIAARQALENGAVLMTLLGRE</sequence>
<evidence type="ECO:0000313" key="1">
    <source>
        <dbReference type="EMBL" id="ALL42275.1"/>
    </source>
</evidence>
<geneLocation type="plasmid" evidence="1">
    <name>pAsa4b</name>
</geneLocation>
<organism evidence="1">
    <name type="scientific">Aeromonas salmonicida subsp. salmonicida</name>
    <dbReference type="NCBI Taxonomy" id="29491"/>
    <lineage>
        <taxon>Bacteria</taxon>
        <taxon>Pseudomonadati</taxon>
        <taxon>Pseudomonadota</taxon>
        <taxon>Gammaproteobacteria</taxon>
        <taxon>Aeromonadales</taxon>
        <taxon>Aeromonadaceae</taxon>
        <taxon>Aeromonas</taxon>
    </lineage>
</organism>
<keyword evidence="1" id="KW-0614">Plasmid</keyword>
<dbReference type="AlphaFoldDB" id="A0A189PGF0"/>
<name>A0A189PGF0_AERSS</name>
<reference evidence="1" key="1">
    <citation type="submission" date="2015-06" db="EMBL/GenBank/DDBJ databases">
        <title>Antimicrobial resistance-carrying plasmid pAsa4 variants found in Aeromonas salmonicida subsp. salmonicida: general architecture, construction blocks and gene elimination.</title>
        <authorList>
            <person name="Tanaka K.H."/>
            <person name="Vincent A.T."/>
            <person name="Trudel M.V."/>
            <person name="Paquet V.E."/>
            <person name="Frenette M."/>
            <person name="Charette S.J."/>
        </authorList>
    </citation>
    <scope>NUCLEOTIDE SEQUENCE</scope>
    <source>
        <strain evidence="1">01-B522</strain>
        <plasmid evidence="1">pAsa4b</plasmid>
    </source>
</reference>